<dbReference type="GO" id="GO:0009307">
    <property type="term" value="P:DNA restriction-modification system"/>
    <property type="evidence" value="ECO:0007669"/>
    <property type="project" value="UniProtKB-KW"/>
</dbReference>
<evidence type="ECO:0000259" key="4">
    <source>
        <dbReference type="Pfam" id="PF01420"/>
    </source>
</evidence>
<dbReference type="PANTHER" id="PTHR30408:SF12">
    <property type="entry name" value="TYPE I RESTRICTION ENZYME MJAVIII SPECIFICITY SUBUNIT"/>
    <property type="match status" value="1"/>
</dbReference>
<dbReference type="InterPro" id="IPR044946">
    <property type="entry name" value="Restrct_endonuc_typeI_TRD_sf"/>
</dbReference>
<dbReference type="AlphaFoldDB" id="A0A6C0UWX4"/>
<keyword evidence="3" id="KW-0238">DNA-binding</keyword>
<comment type="similarity">
    <text evidence="1">Belongs to the type-I restriction system S methylase family.</text>
</comment>
<dbReference type="Proteomes" id="UP000465667">
    <property type="component" value="Chromosome"/>
</dbReference>
<dbReference type="InterPro" id="IPR052021">
    <property type="entry name" value="Type-I_RS_S_subunit"/>
</dbReference>
<proteinExistence type="inferred from homology"/>
<sequence>MSKTLEQSDLREGYKSVKLGPREIPIPGEWEAVPFDEAIELNPRYDKPENGPFDYLPMDAVDEEKQTIEYWTQREKDDCTTTWFKNGDTVYAKITPCTENGKIALIEGLDTEVGSGSTEFLVFHPREGVTDERFVYYLSNLPEFRAVTISLMEGSTGRQRVPSDVFKGGLRIPLPPLPEQRRIADILSTVDEQIHQTDQIIEETERLRFGLMSEFFHTGYYEHSLTERPTFGQTPSDWKIVELADVADVEMGSSPKSKYYNEDGDGLPFYQANNEFGYRNPTHDRWCSKPNKTADEGDTLVTIRGTYVGQVNVASERCCIGRGLAAVSAQEVDQEYLYHHLAHRERYVKSIASGSTFDSINSSELETLSVLVPPREEQEKIASCLRKMQQKYLKEQECKQQYKELKRGLMQDLLTGKVRVNTD</sequence>
<gene>
    <name evidence="5" type="ORF">G3A49_13340</name>
</gene>
<dbReference type="GO" id="GO:0004519">
    <property type="term" value="F:endonuclease activity"/>
    <property type="evidence" value="ECO:0007669"/>
    <property type="project" value="UniProtKB-KW"/>
</dbReference>
<dbReference type="Gene3D" id="3.90.220.20">
    <property type="entry name" value="DNA methylase specificity domains"/>
    <property type="match status" value="2"/>
</dbReference>
<name>A0A6C0UWX4_HALVO</name>
<dbReference type="InterPro" id="IPR000055">
    <property type="entry name" value="Restrct_endonuc_typeI_TRD"/>
</dbReference>
<dbReference type="CDD" id="cd17245">
    <property type="entry name" value="RMtype1_S_TteMORF1547P-TRD2-CR2_Aco12261I-TRD1-CR1_like"/>
    <property type="match status" value="1"/>
</dbReference>
<accession>A0A6C0UWX4</accession>
<keyword evidence="5" id="KW-0540">Nuclease</keyword>
<evidence type="ECO:0000313" key="6">
    <source>
        <dbReference type="Proteomes" id="UP000465667"/>
    </source>
</evidence>
<dbReference type="GeneID" id="44084411"/>
<dbReference type="PANTHER" id="PTHR30408">
    <property type="entry name" value="TYPE-1 RESTRICTION ENZYME ECOKI SPECIFICITY PROTEIN"/>
    <property type="match status" value="1"/>
</dbReference>
<protein>
    <submittedName>
        <fullName evidence="5">Restriction endonuclease subunit S</fullName>
    </submittedName>
</protein>
<dbReference type="RefSeq" id="WP_163489336.1">
    <property type="nucleotide sequence ID" value="NZ_CP048738.1"/>
</dbReference>
<dbReference type="EMBL" id="CP048738">
    <property type="protein sequence ID" value="QIB79063.1"/>
    <property type="molecule type" value="Genomic_DNA"/>
</dbReference>
<keyword evidence="5" id="KW-0378">Hydrolase</keyword>
<dbReference type="CDD" id="cd17260">
    <property type="entry name" value="RMtype1_S_EcoEI-TRD1-CR1_like"/>
    <property type="match status" value="1"/>
</dbReference>
<keyword evidence="5" id="KW-0255">Endonuclease</keyword>
<dbReference type="GO" id="GO:0003677">
    <property type="term" value="F:DNA binding"/>
    <property type="evidence" value="ECO:0007669"/>
    <property type="project" value="UniProtKB-KW"/>
</dbReference>
<evidence type="ECO:0000256" key="2">
    <source>
        <dbReference type="ARBA" id="ARBA00022747"/>
    </source>
</evidence>
<feature type="domain" description="Type I restriction modification DNA specificity" evidence="4">
    <location>
        <begin position="235"/>
        <end position="390"/>
    </location>
</feature>
<keyword evidence="2" id="KW-0680">Restriction system</keyword>
<feature type="domain" description="Type I restriction modification DNA specificity" evidence="4">
    <location>
        <begin position="70"/>
        <end position="205"/>
    </location>
</feature>
<dbReference type="KEGG" id="hale:G3A49_13340"/>
<dbReference type="Pfam" id="PF01420">
    <property type="entry name" value="Methylase_S"/>
    <property type="match status" value="2"/>
</dbReference>
<evidence type="ECO:0000256" key="1">
    <source>
        <dbReference type="ARBA" id="ARBA00010923"/>
    </source>
</evidence>
<evidence type="ECO:0000256" key="3">
    <source>
        <dbReference type="ARBA" id="ARBA00023125"/>
    </source>
</evidence>
<reference evidence="5 6" key="1">
    <citation type="submission" date="2020-02" db="EMBL/GenBank/DDBJ databases">
        <title>Whole genome sequence of Haloferax alexandrinus pws1.</title>
        <authorList>
            <person name="Verma D.K."/>
            <person name="Gopal K."/>
            <person name="Prasad E.S."/>
        </authorList>
    </citation>
    <scope>NUCLEOTIDE SEQUENCE [LARGE SCALE GENOMIC DNA]</scope>
    <source>
        <strain evidence="6">wsp1</strain>
    </source>
</reference>
<dbReference type="REBASE" id="379107">
    <property type="entry name" value="S.Halwsp1ORF13335P"/>
</dbReference>
<dbReference type="SUPFAM" id="SSF116734">
    <property type="entry name" value="DNA methylase specificity domain"/>
    <property type="match status" value="2"/>
</dbReference>
<evidence type="ECO:0000313" key="5">
    <source>
        <dbReference type="EMBL" id="QIB79063.1"/>
    </source>
</evidence>
<organism evidence="5 6">
    <name type="scientific">Haloferax volcanii</name>
    <name type="common">Halobacterium volcanii</name>
    <dbReference type="NCBI Taxonomy" id="2246"/>
    <lineage>
        <taxon>Archaea</taxon>
        <taxon>Methanobacteriati</taxon>
        <taxon>Methanobacteriota</taxon>
        <taxon>Stenosarchaea group</taxon>
        <taxon>Halobacteria</taxon>
        <taxon>Halobacteriales</taxon>
        <taxon>Haloferacaceae</taxon>
        <taxon>Haloferax</taxon>
    </lineage>
</organism>